<dbReference type="RefSeq" id="WP_338097337.1">
    <property type="nucleotide sequence ID" value="NZ_CP131061.1"/>
</dbReference>
<dbReference type="InterPro" id="IPR053139">
    <property type="entry name" value="Surface_bspA-like"/>
</dbReference>
<keyword evidence="4" id="KW-1185">Reference proteome</keyword>
<dbReference type="InterPro" id="IPR042229">
    <property type="entry name" value="Listeria/Bacterioides_rpt_sf"/>
</dbReference>
<dbReference type="InterPro" id="IPR026906">
    <property type="entry name" value="LRR_5"/>
</dbReference>
<protein>
    <recommendedName>
        <fullName evidence="2">Bacterial repeat domain-containing protein</fullName>
    </recommendedName>
</protein>
<dbReference type="AlphaFoldDB" id="A0AA96V6B3"/>
<evidence type="ECO:0000313" key="3">
    <source>
        <dbReference type="EMBL" id="WNY27359.1"/>
    </source>
</evidence>
<dbReference type="Pfam" id="PF13306">
    <property type="entry name" value="LRR_5"/>
    <property type="match status" value="2"/>
</dbReference>
<dbReference type="Pfam" id="PF18998">
    <property type="entry name" value="Flg_new_2"/>
    <property type="match status" value="1"/>
</dbReference>
<sequence>MPETSNPQKMGILLILVLLLSILFIYTICSMAGKTTDIVCSCDISNPQSIPSENPANTPSENNISLPPVIVANHTTSGGGSPDTSPAGQKVNLTVLYLSGVDGHYGTISGNGTFDVGQEVTVTATPISPGYEFMKWVETDDFYETAVIDTNTSVAALESYTFTISQDTTLYAVMCGNSSELNFKVSLPGPLTINILRYNLTPSTEYEVYIPQYLDERILISLNNTSMMWFIGDKFFDFNLTSVQIPDTVSSIGIYTFFNCNFTTVTLPQNLTVIGGGAFTGTRLTTITIPKNVETIEVADDFGIGAFQDCIYLTSVTFENDSRLTIIGNKAFQHTNIREIILPKNVTTLGNLSFSNCQNLTTIVIPKNVTTIRNNAFALCSNLTRVEFLGPQPTSWNSTSVFMSSPSVTVYYHSTYASSWSSYTGTKVEIQD</sequence>
<evidence type="ECO:0000256" key="1">
    <source>
        <dbReference type="SAM" id="Phobius"/>
    </source>
</evidence>
<dbReference type="Gene3D" id="2.60.40.4270">
    <property type="entry name" value="Listeria-Bacteroides repeat domain"/>
    <property type="match status" value="1"/>
</dbReference>
<keyword evidence="1" id="KW-0472">Membrane</keyword>
<dbReference type="PANTHER" id="PTHR45661">
    <property type="entry name" value="SURFACE ANTIGEN"/>
    <property type="match status" value="1"/>
</dbReference>
<feature type="transmembrane region" description="Helical" evidence="1">
    <location>
        <begin position="12"/>
        <end position="33"/>
    </location>
</feature>
<keyword evidence="1" id="KW-1133">Transmembrane helix</keyword>
<dbReference type="SUPFAM" id="SSF52058">
    <property type="entry name" value="L domain-like"/>
    <property type="match status" value="1"/>
</dbReference>
<dbReference type="EMBL" id="CP131061">
    <property type="protein sequence ID" value="WNY27359.1"/>
    <property type="molecule type" value="Genomic_DNA"/>
</dbReference>
<gene>
    <name evidence="3" type="ORF">MsAm2_11540</name>
</gene>
<organism evidence="3 4">
    <name type="scientific">Methanolapillus ohkumae</name>
    <dbReference type="NCBI Taxonomy" id="3028298"/>
    <lineage>
        <taxon>Archaea</taxon>
        <taxon>Methanobacteriati</taxon>
        <taxon>Methanobacteriota</taxon>
        <taxon>Stenosarchaea group</taxon>
        <taxon>Methanomicrobia</taxon>
        <taxon>Methanosarcinales</taxon>
        <taxon>Methanosarcinaceae</taxon>
        <taxon>Methanolapillus</taxon>
    </lineage>
</organism>
<dbReference type="Proteomes" id="UP001304970">
    <property type="component" value="Chromosome"/>
</dbReference>
<reference evidence="3 4" key="1">
    <citation type="submission" date="2023-07" db="EMBL/GenBank/DDBJ databases">
        <title>Closed genome sequence of Methanosarcinaceae archaeon Am2.</title>
        <authorList>
            <person name="Poehlein A."/>
            <person name="Protasov E."/>
            <person name="Platt K."/>
            <person name="Reeh H."/>
            <person name="Daniel R."/>
            <person name="Brune A."/>
        </authorList>
    </citation>
    <scope>NUCLEOTIDE SEQUENCE [LARGE SCALE GENOMIC DNA]</scope>
    <source>
        <strain evidence="3 4">Am2</strain>
    </source>
</reference>
<accession>A0AA96V6B3</accession>
<dbReference type="PANTHER" id="PTHR45661:SF3">
    <property type="entry name" value="IG-LIKE DOMAIN-CONTAINING PROTEIN"/>
    <property type="match status" value="1"/>
</dbReference>
<dbReference type="InterPro" id="IPR044060">
    <property type="entry name" value="Bacterial_rp_domain"/>
</dbReference>
<proteinExistence type="predicted"/>
<feature type="domain" description="Bacterial repeat" evidence="2">
    <location>
        <begin position="102"/>
        <end position="154"/>
    </location>
</feature>
<dbReference type="InterPro" id="IPR032675">
    <property type="entry name" value="LRR_dom_sf"/>
</dbReference>
<dbReference type="Gene3D" id="3.80.10.10">
    <property type="entry name" value="Ribonuclease Inhibitor"/>
    <property type="match status" value="1"/>
</dbReference>
<name>A0AA96V6B3_9EURY</name>
<evidence type="ECO:0000259" key="2">
    <source>
        <dbReference type="Pfam" id="PF18998"/>
    </source>
</evidence>
<dbReference type="GeneID" id="89228580"/>
<evidence type="ECO:0000313" key="4">
    <source>
        <dbReference type="Proteomes" id="UP001304970"/>
    </source>
</evidence>
<keyword evidence="1" id="KW-0812">Transmembrane</keyword>